<dbReference type="Pfam" id="PF00534">
    <property type="entry name" value="Glycos_transf_1"/>
    <property type="match status" value="1"/>
</dbReference>
<feature type="domain" description="Glycosyl transferase family 1" evidence="1">
    <location>
        <begin position="204"/>
        <end position="358"/>
    </location>
</feature>
<keyword evidence="4" id="KW-1185">Reference proteome</keyword>
<dbReference type="InterPro" id="IPR001296">
    <property type="entry name" value="Glyco_trans_1"/>
</dbReference>
<proteinExistence type="predicted"/>
<sequence>MTSVSAPRRKICFFVRQLDGGGAQKIMLKLANATAESGHDLEVHLVTLQSKGMFDRIVRDKVHVHQLPARRLLTASRAFARFIKENKPDVVIATEVVPNIIAVSAVLLSGRRDQTRLIVREALYPSIAMKSSPHRATRLGYRIARFFYPRADAVIAIAHDMVDDLSRLAHVPKDRIVPININPCVDDRVLALSNEAAPHPWLADTTIPCAVAVGRLADQKGFDVAVAAVAQVARHRSIRMLIVGDGPLRDQLQAQITALGAADYIQLAGKTPNPYAFMAHATMFLMPSRYEGLGNVLIEALACGSPPIAANCLVGPRETLADGAYGELFPVDDVDALAAAIQTVLDNPPDRERLRRRGLDFTAEASLRHYLPVLLGEA</sequence>
<dbReference type="Pfam" id="PF13579">
    <property type="entry name" value="Glyco_trans_4_4"/>
    <property type="match status" value="1"/>
</dbReference>
<reference evidence="3 4" key="1">
    <citation type="submission" date="2018-05" db="EMBL/GenBank/DDBJ databases">
        <title>Complete Genome Sequence of the Nonylphenol-Degrading Bacterium Sphingobium amiense DSM 16289T.</title>
        <authorList>
            <person name="Ootsuka M."/>
            <person name="Nishizawa T."/>
            <person name="Ohta H."/>
        </authorList>
    </citation>
    <scope>NUCLEOTIDE SEQUENCE [LARGE SCALE GENOMIC DNA]</scope>
    <source>
        <strain evidence="3 4">DSM 16289</strain>
    </source>
</reference>
<dbReference type="AlphaFoldDB" id="A0A494WFD4"/>
<keyword evidence="3" id="KW-0808">Transferase</keyword>
<dbReference type="Gene3D" id="3.40.50.2000">
    <property type="entry name" value="Glycogen Phosphorylase B"/>
    <property type="match status" value="2"/>
</dbReference>
<feature type="domain" description="Glycosyltransferase subfamily 4-like N-terminal" evidence="2">
    <location>
        <begin position="21"/>
        <end position="179"/>
    </location>
</feature>
<dbReference type="CDD" id="cd03811">
    <property type="entry name" value="GT4_GT28_WabH-like"/>
    <property type="match status" value="1"/>
</dbReference>
<gene>
    <name evidence="3" type="ORF">SAMIE_1032310</name>
</gene>
<protein>
    <submittedName>
        <fullName evidence="3">Glycosyltransferase</fullName>
    </submittedName>
</protein>
<dbReference type="PANTHER" id="PTHR12526">
    <property type="entry name" value="GLYCOSYLTRANSFERASE"/>
    <property type="match status" value="1"/>
</dbReference>
<evidence type="ECO:0000259" key="2">
    <source>
        <dbReference type="Pfam" id="PF13579"/>
    </source>
</evidence>
<dbReference type="SUPFAM" id="SSF53756">
    <property type="entry name" value="UDP-Glycosyltransferase/glycogen phosphorylase"/>
    <property type="match status" value="1"/>
</dbReference>
<name>A0A494WFD4_9SPHN</name>
<dbReference type="InterPro" id="IPR028098">
    <property type="entry name" value="Glyco_trans_4-like_N"/>
</dbReference>
<dbReference type="KEGG" id="sami:SAMIE_1032310"/>
<dbReference type="GO" id="GO:0016757">
    <property type="term" value="F:glycosyltransferase activity"/>
    <property type="evidence" value="ECO:0007669"/>
    <property type="project" value="InterPro"/>
</dbReference>
<organism evidence="3 4">
    <name type="scientific">Sphingobium amiense</name>
    <dbReference type="NCBI Taxonomy" id="135719"/>
    <lineage>
        <taxon>Bacteria</taxon>
        <taxon>Pseudomonadati</taxon>
        <taxon>Pseudomonadota</taxon>
        <taxon>Alphaproteobacteria</taxon>
        <taxon>Sphingomonadales</taxon>
        <taxon>Sphingomonadaceae</taxon>
        <taxon>Sphingobium</taxon>
    </lineage>
</organism>
<accession>A0A494WFD4</accession>
<evidence type="ECO:0000259" key="1">
    <source>
        <dbReference type="Pfam" id="PF00534"/>
    </source>
</evidence>
<dbReference type="RefSeq" id="WP_066701097.1">
    <property type="nucleotide sequence ID" value="NZ_AP018664.1"/>
</dbReference>
<evidence type="ECO:0000313" key="3">
    <source>
        <dbReference type="EMBL" id="BBD99730.1"/>
    </source>
</evidence>
<dbReference type="EMBL" id="AP018664">
    <property type="protein sequence ID" value="BBD99730.1"/>
    <property type="molecule type" value="Genomic_DNA"/>
</dbReference>
<evidence type="ECO:0000313" key="4">
    <source>
        <dbReference type="Proteomes" id="UP000279959"/>
    </source>
</evidence>
<dbReference type="Proteomes" id="UP000279959">
    <property type="component" value="Chromosome"/>
</dbReference>